<protein>
    <submittedName>
        <fullName evidence="2">CAT RNA binding domain protein</fullName>
    </submittedName>
</protein>
<dbReference type="Pfam" id="PF03123">
    <property type="entry name" value="CAT_RBD"/>
    <property type="match status" value="1"/>
</dbReference>
<name>A5KQH0_9FIRM</name>
<reference evidence="2 3" key="1">
    <citation type="submission" date="2007-03" db="EMBL/GenBank/DDBJ databases">
        <authorList>
            <person name="Fulton L."/>
            <person name="Clifton S."/>
            <person name="Fulton B."/>
            <person name="Xu J."/>
            <person name="Minx P."/>
            <person name="Pepin K.H."/>
            <person name="Johnson M."/>
            <person name="Thiruvilangam P."/>
            <person name="Bhonagiri V."/>
            <person name="Nash W.E."/>
            <person name="Mardis E.R."/>
            <person name="Wilson R.K."/>
        </authorList>
    </citation>
    <scope>NUCLEOTIDE SEQUENCE [LARGE SCALE GENOMIC DNA]</scope>
    <source>
        <strain evidence="2 3">ATCC 27756</strain>
    </source>
</reference>
<feature type="domain" description="CAT RNA-binding" evidence="1">
    <location>
        <begin position="2"/>
        <end position="57"/>
    </location>
</feature>
<dbReference type="InterPro" id="IPR036650">
    <property type="entry name" value="CAT_RNA-bd_dom_sf"/>
</dbReference>
<dbReference type="Gene3D" id="2.30.24.10">
    <property type="entry name" value="CAT RNA-binding domain"/>
    <property type="match status" value="1"/>
</dbReference>
<dbReference type="HOGENOM" id="CLU_2957924_0_0_9"/>
<dbReference type="InterPro" id="IPR004341">
    <property type="entry name" value="CAT_RNA-bd_dom"/>
</dbReference>
<comment type="caution">
    <text evidence="2">The sequence shown here is derived from an EMBL/GenBank/DDBJ whole genome shotgun (WGS) entry which is preliminary data.</text>
</comment>
<sequence length="59" mass="6907">MIKIVQPLNNNVVMGYDRKKGEVIIIGTGIGFRAKKVIRLMKVKFKKCLLQEKINNYWK</sequence>
<accession>A5KQH0</accession>
<organism evidence="2 3">
    <name type="scientific">[Ruminococcus] torques ATCC 27756</name>
    <dbReference type="NCBI Taxonomy" id="411460"/>
    <lineage>
        <taxon>Bacteria</taxon>
        <taxon>Bacillati</taxon>
        <taxon>Bacillota</taxon>
        <taxon>Clostridia</taxon>
        <taxon>Lachnospirales</taxon>
        <taxon>Lachnospiraceae</taxon>
        <taxon>Mediterraneibacter</taxon>
    </lineage>
</organism>
<dbReference type="SMART" id="SM01061">
    <property type="entry name" value="CAT_RBD"/>
    <property type="match status" value="1"/>
</dbReference>
<dbReference type="PaxDb" id="411460-RUMTOR_02508"/>
<dbReference type="EMBL" id="AAVP02000016">
    <property type="protein sequence ID" value="EDK23360.1"/>
    <property type="molecule type" value="Genomic_DNA"/>
</dbReference>
<dbReference type="Proteomes" id="UP000003577">
    <property type="component" value="Unassembled WGS sequence"/>
</dbReference>
<dbReference type="RefSeq" id="WP_004847528.1">
    <property type="nucleotide sequence ID" value="NZ_DS264365.1"/>
</dbReference>
<dbReference type="GeneID" id="97330234"/>
<evidence type="ECO:0000313" key="3">
    <source>
        <dbReference type="Proteomes" id="UP000003577"/>
    </source>
</evidence>
<evidence type="ECO:0000313" key="2">
    <source>
        <dbReference type="EMBL" id="EDK23360.1"/>
    </source>
</evidence>
<evidence type="ECO:0000259" key="1">
    <source>
        <dbReference type="SMART" id="SM01061"/>
    </source>
</evidence>
<dbReference type="GO" id="GO:0003723">
    <property type="term" value="F:RNA binding"/>
    <property type="evidence" value="ECO:0007669"/>
    <property type="project" value="InterPro"/>
</dbReference>
<proteinExistence type="predicted"/>
<dbReference type="AlphaFoldDB" id="A5KQH0"/>
<dbReference type="SUPFAM" id="SSF50151">
    <property type="entry name" value="SacY-like RNA-binding domain"/>
    <property type="match status" value="1"/>
</dbReference>
<reference evidence="2 3" key="2">
    <citation type="submission" date="2007-04" db="EMBL/GenBank/DDBJ databases">
        <title>Draft genome sequence of Ruminococcus torques (ATCC 27756).</title>
        <authorList>
            <person name="Sudarsanam P."/>
            <person name="Ley R."/>
            <person name="Guruge J."/>
            <person name="Turnbaugh P.J."/>
            <person name="Mahowald M."/>
            <person name="Liep D."/>
            <person name="Gordon J."/>
        </authorList>
    </citation>
    <scope>NUCLEOTIDE SEQUENCE [LARGE SCALE GENOMIC DNA]</scope>
    <source>
        <strain evidence="2 3">ATCC 27756</strain>
    </source>
</reference>
<gene>
    <name evidence="2" type="ORF">RUMTOR_02508</name>
</gene>